<dbReference type="PANTHER" id="PTHR11062">
    <property type="entry name" value="EXOSTOSIN HEPARAN SULFATE GLYCOSYLTRANSFERASE -RELATED"/>
    <property type="match status" value="1"/>
</dbReference>
<dbReference type="InterPro" id="IPR040911">
    <property type="entry name" value="Exostosin_GT47"/>
</dbReference>
<dbReference type="EMBL" id="JBBJCI010000037">
    <property type="protein sequence ID" value="KAK7250362.1"/>
    <property type="molecule type" value="Genomic_DNA"/>
</dbReference>
<dbReference type="GO" id="GO:0016740">
    <property type="term" value="F:transferase activity"/>
    <property type="evidence" value="ECO:0007669"/>
    <property type="project" value="UniProtKB-KW"/>
</dbReference>
<feature type="domain" description="PPPDE" evidence="6">
    <location>
        <begin position="2"/>
        <end position="150"/>
    </location>
</feature>
<sequence length="775" mass="83016">MAPVELAIYDLSGGAAKEMSASMGALLDNKTVELVPHTGVRVFGREVVFSGGIRAQDPTQVVEAMGHGPVRVEAMGDTARRPRTSSTSSCARSRASWTAESYDLWTKNCNNFSDVVLNYLCGRGVPAWILSLPGEMLATPLGKLLGPIPQRAGRAQRVPREERGLVGPKGETMTLTVKAASGSAAPTSVTLPKTATWGARAAVNVDAKPRFVFMGKLLADDAKPLSDYGVTKDGLTVLLVGAKASSRAAPARRRRPVAAPVARARHPDHPCARRDALSRAVARAEASGGTEVLKTLHKILSSVVHHPDGGKVPEAQAEQRGLPAQTATPWQKCKHTYCALERIGRRTRCGAAARSDCPKVYIYANLSSTYYDLAWRPAAAESCEAPFDVAARKAYHGAFQMRAAACGGFPDDVWAVHHSNQWSAAELLLYRAATSRRCPRTFDPAAADLFLVPALPAPKSRWCGDGASRGEAALVAELPFLDGATAHRHLIVVGKGHANRCDWFARPTTLLKYAQRFAYAAAPPGDASSYGPLDLAAVFDADALARRATRPNLVSIPYPSSLHPSAGAAGAAWAAGRYRPFLASYVGRDSHGKFGRRAREKLAVDCRRDARCLLNGGGGDAACAATPERGGVWHPNLLKTVKARSVFCLEPGGDSPYRKSLWDDLAVGCIPVVFSLYAELTAPWHWGPWRNASRVYIPEAAYVDGTVDLFDYLARVPRADVARMQAAIAADAHRALYAADDLPHDAYETLVRRAAREAAGFDAARAAPSGQWLAV</sequence>
<protein>
    <submittedName>
        <fullName evidence="7">Glucuronyl/N-acetylglucosaminyl transferase</fullName>
    </submittedName>
</protein>
<evidence type="ECO:0000256" key="3">
    <source>
        <dbReference type="ARBA" id="ARBA00022670"/>
    </source>
</evidence>
<organism evidence="7 8">
    <name type="scientific">Aureococcus anophagefferens</name>
    <name type="common">Harmful bloom alga</name>
    <dbReference type="NCBI Taxonomy" id="44056"/>
    <lineage>
        <taxon>Eukaryota</taxon>
        <taxon>Sar</taxon>
        <taxon>Stramenopiles</taxon>
        <taxon>Ochrophyta</taxon>
        <taxon>Pelagophyceae</taxon>
        <taxon>Pelagomonadales</taxon>
        <taxon>Pelagomonadaceae</taxon>
        <taxon>Aureococcus</taxon>
    </lineage>
</organism>
<comment type="similarity">
    <text evidence="1">Belongs to the DeSI family.</text>
</comment>
<accession>A0ABR1GAQ1</accession>
<evidence type="ECO:0000313" key="8">
    <source>
        <dbReference type="Proteomes" id="UP001363151"/>
    </source>
</evidence>
<evidence type="ECO:0000256" key="2">
    <source>
        <dbReference type="ARBA" id="ARBA00010271"/>
    </source>
</evidence>
<name>A0ABR1GAQ1_AURAN</name>
<dbReference type="PANTHER" id="PTHR11062:SF117">
    <property type="entry name" value="XYLOGLUCAN-SPECIFIC GALACTURONOSYLTRANSFERASE 1"/>
    <property type="match status" value="1"/>
</dbReference>
<keyword evidence="8" id="KW-1185">Reference proteome</keyword>
<dbReference type="Pfam" id="PF03016">
    <property type="entry name" value="Exostosin_GT47"/>
    <property type="match status" value="1"/>
</dbReference>
<dbReference type="PROSITE" id="PS51858">
    <property type="entry name" value="PPPDE"/>
    <property type="match status" value="1"/>
</dbReference>
<dbReference type="Pfam" id="PF05903">
    <property type="entry name" value="Peptidase_C97"/>
    <property type="match status" value="1"/>
</dbReference>
<evidence type="ECO:0000313" key="7">
    <source>
        <dbReference type="EMBL" id="KAK7250362.1"/>
    </source>
</evidence>
<evidence type="ECO:0000256" key="1">
    <source>
        <dbReference type="ARBA" id="ARBA00008140"/>
    </source>
</evidence>
<dbReference type="Gene3D" id="3.90.1720.30">
    <property type="entry name" value="PPPDE domains"/>
    <property type="match status" value="1"/>
</dbReference>
<evidence type="ECO:0000256" key="4">
    <source>
        <dbReference type="ARBA" id="ARBA00022801"/>
    </source>
</evidence>
<evidence type="ECO:0000259" key="6">
    <source>
        <dbReference type="PROSITE" id="PS51858"/>
    </source>
</evidence>
<keyword evidence="4" id="KW-0378">Hydrolase</keyword>
<dbReference type="InterPro" id="IPR042266">
    <property type="entry name" value="PPPDE_sf"/>
</dbReference>
<evidence type="ECO:0000256" key="5">
    <source>
        <dbReference type="SAM" id="MobiDB-lite"/>
    </source>
</evidence>
<reference evidence="7 8" key="1">
    <citation type="submission" date="2024-03" db="EMBL/GenBank/DDBJ databases">
        <title>Aureococcus anophagefferens CCMP1851 and Kratosvirus quantuckense: Draft genome of a second virus-susceptible host strain in the model system.</title>
        <authorList>
            <person name="Chase E."/>
            <person name="Truchon A.R."/>
            <person name="Schepens W."/>
            <person name="Wilhelm S.W."/>
        </authorList>
    </citation>
    <scope>NUCLEOTIDE SEQUENCE [LARGE SCALE GENOMIC DNA]</scope>
    <source>
        <strain evidence="7 8">CCMP1851</strain>
    </source>
</reference>
<comment type="caution">
    <text evidence="7">The sequence shown here is derived from an EMBL/GenBank/DDBJ whole genome shotgun (WGS) entry which is preliminary data.</text>
</comment>
<gene>
    <name evidence="7" type="ORF">SO694_00007524</name>
</gene>
<keyword evidence="3" id="KW-0645">Protease</keyword>
<keyword evidence="7" id="KW-0808">Transferase</keyword>
<comment type="similarity">
    <text evidence="2">Belongs to the glycosyltransferase 47 family.</text>
</comment>
<dbReference type="SMART" id="SM01179">
    <property type="entry name" value="DUF862"/>
    <property type="match status" value="1"/>
</dbReference>
<feature type="region of interest" description="Disordered" evidence="5">
    <location>
        <begin position="250"/>
        <end position="273"/>
    </location>
</feature>
<dbReference type="InterPro" id="IPR004263">
    <property type="entry name" value="Exostosin"/>
</dbReference>
<dbReference type="InterPro" id="IPR008580">
    <property type="entry name" value="PPPDE_dom"/>
</dbReference>
<proteinExistence type="inferred from homology"/>
<dbReference type="Proteomes" id="UP001363151">
    <property type="component" value="Unassembled WGS sequence"/>
</dbReference>